<dbReference type="GO" id="GO:0006044">
    <property type="term" value="P:N-acetylglucosamine metabolic process"/>
    <property type="evidence" value="ECO:0007669"/>
    <property type="project" value="TreeGrafter"/>
</dbReference>
<dbReference type="Pfam" id="PF04724">
    <property type="entry name" value="Glyco_transf_17"/>
    <property type="match status" value="1"/>
</dbReference>
<dbReference type="GeneID" id="14866010"/>
<dbReference type="PANTHER" id="PTHR12224">
    <property type="entry name" value="BETA-1,4-MANNOSYL-GLYCOPROTEIN BETA-1,4-N-ACETYLGLUCOSAMINYL-TRANSFERASE"/>
    <property type="match status" value="1"/>
</dbReference>
<name>F4QFV4_CACFS</name>
<keyword evidence="1" id="KW-1133">Transmembrane helix</keyword>
<proteinExistence type="predicted"/>
<keyword evidence="1" id="KW-0472">Membrane</keyword>
<dbReference type="AlphaFoldDB" id="F4QFV4"/>
<accession>F4QFV4</accession>
<reference evidence="3" key="1">
    <citation type="journal article" date="2011" name="Genome Res.">
        <title>Phylogeny-wide analysis of social amoeba genomes highlights ancient origins for complex intercellular communication.</title>
        <authorList>
            <person name="Heidel A.J."/>
            <person name="Lawal H.M."/>
            <person name="Felder M."/>
            <person name="Schilde C."/>
            <person name="Helps N.R."/>
            <person name="Tunggal B."/>
            <person name="Rivero F."/>
            <person name="John U."/>
            <person name="Schleicher M."/>
            <person name="Eichinger L."/>
            <person name="Platzer M."/>
            <person name="Noegel A.A."/>
            <person name="Schaap P."/>
            <person name="Gloeckner G."/>
        </authorList>
    </citation>
    <scope>NUCLEOTIDE SEQUENCE [LARGE SCALE GENOMIC DNA]</scope>
    <source>
        <strain evidence="3">SH3</strain>
    </source>
</reference>
<dbReference type="RefSeq" id="XP_004351066.1">
    <property type="nucleotide sequence ID" value="XM_004351014.1"/>
</dbReference>
<dbReference type="PANTHER" id="PTHR12224:SF0">
    <property type="entry name" value="BETA-1,4-MANNOSYL-GLYCOPROTEIN 4-BETA-N-ACETYLGLUCOSAMINYLTRANSFERASE"/>
    <property type="match status" value="1"/>
</dbReference>
<evidence type="ECO:0008006" key="4">
    <source>
        <dbReference type="Google" id="ProtNLM"/>
    </source>
</evidence>
<feature type="transmembrane region" description="Helical" evidence="1">
    <location>
        <begin position="7"/>
        <end position="23"/>
    </location>
</feature>
<evidence type="ECO:0000256" key="1">
    <source>
        <dbReference type="SAM" id="Phobius"/>
    </source>
</evidence>
<organism evidence="2 3">
    <name type="scientific">Cavenderia fasciculata</name>
    <name type="common">Slime mold</name>
    <name type="synonym">Dictyostelium fasciculatum</name>
    <dbReference type="NCBI Taxonomy" id="261658"/>
    <lineage>
        <taxon>Eukaryota</taxon>
        <taxon>Amoebozoa</taxon>
        <taxon>Evosea</taxon>
        <taxon>Eumycetozoa</taxon>
        <taxon>Dictyostelia</taxon>
        <taxon>Acytosteliales</taxon>
        <taxon>Cavenderiaceae</taxon>
        <taxon>Cavenderia</taxon>
    </lineage>
</organism>
<dbReference type="GO" id="GO:0016020">
    <property type="term" value="C:membrane"/>
    <property type="evidence" value="ECO:0007669"/>
    <property type="project" value="InterPro"/>
</dbReference>
<keyword evidence="3" id="KW-1185">Reference proteome</keyword>
<dbReference type="Proteomes" id="UP000007797">
    <property type="component" value="Unassembled WGS sequence"/>
</dbReference>
<protein>
    <recommendedName>
        <fullName evidence="4">Beta-1,4-mannosyl-glycoprotein beta-1,4-N-acetylglucosaminyltransferase</fullName>
    </recommendedName>
</protein>
<dbReference type="OMA" id="QETRRWE"/>
<evidence type="ECO:0000313" key="2">
    <source>
        <dbReference type="EMBL" id="EGG14351.1"/>
    </source>
</evidence>
<dbReference type="GO" id="GO:0003830">
    <property type="term" value="F:beta-1,4-mannosylglycoprotein 4-beta-N-acetylglucosaminyltransferase activity"/>
    <property type="evidence" value="ECO:0007669"/>
    <property type="project" value="InterPro"/>
</dbReference>
<keyword evidence="1" id="KW-0812">Transmembrane</keyword>
<dbReference type="EMBL" id="GL883029">
    <property type="protein sequence ID" value="EGG14351.1"/>
    <property type="molecule type" value="Genomic_DNA"/>
</dbReference>
<sequence length="460" mass="54469">MAQRNKIIIFICLIILTLTLYFSNNIQNNQKININQNQNNNKVYEKHIQQLRLQQKEQRELKNFKDDMKSFPWDEYKESVESGNRKLTDGYSQKLLYQLLPYLIAPPLQPINHTCKPEEILLPLENITDQYCKEYPNLFYGKRTTPIKVGHMIQFGFDVDTLEIHLNELYDIVDHFFIIESAHTHYGGLKKPLIWEQVKYQDRFIRFQDKIIHFILDDADQLRLAPKSTGKDSGDENIFGAEKYQESRRWDKFQEWNKLKGNLYQDTDIIGFGDTDEVTTRRNIHMLKYCQLKETATSIDIGIWFPYGIVTQAFRSDYPVDDNHPFTLGDPTFHTIKKAKSSKTYPNRNRGHSGQYMFGGMHMSRYGYIPFNIAKKLSCTECGINKMEQLLVFSEDLINGTIYELEKKLLKVPEHFELRVEKLSDMDQQFNKQVAILPWFLKCNPYRYPVWHMNHDTRLD</sequence>
<gene>
    <name evidence="2" type="ORF">DFA_12121</name>
</gene>
<dbReference type="InterPro" id="IPR006813">
    <property type="entry name" value="Glyco_trans_17"/>
</dbReference>
<evidence type="ECO:0000313" key="3">
    <source>
        <dbReference type="Proteomes" id="UP000007797"/>
    </source>
</evidence>
<dbReference type="OrthoDB" id="6474464at2759"/>
<dbReference type="KEGG" id="dfa:DFA_12121"/>